<comment type="caution">
    <text evidence="4">Lacks conserved residue(s) required for the propagation of feature annotation.</text>
</comment>
<evidence type="ECO:0000256" key="1">
    <source>
        <dbReference type="ARBA" id="ARBA00009375"/>
    </source>
</evidence>
<dbReference type="RefSeq" id="WP_013897403.1">
    <property type="nucleotide sequence ID" value="NC_015676.1"/>
</dbReference>
<feature type="domain" description="Pseudouridine synthase I TruA alpha/beta" evidence="8">
    <location>
        <begin position="128"/>
        <end position="229"/>
    </location>
</feature>
<evidence type="ECO:0000256" key="6">
    <source>
        <dbReference type="PIRSR" id="PIRSR001430-2"/>
    </source>
</evidence>
<dbReference type="PANTHER" id="PTHR11142">
    <property type="entry name" value="PSEUDOURIDYLATE SYNTHASE"/>
    <property type="match status" value="1"/>
</dbReference>
<proteinExistence type="inferred from homology"/>
<evidence type="ECO:0000256" key="5">
    <source>
        <dbReference type="PIRSR" id="PIRSR001430-1"/>
    </source>
</evidence>
<dbReference type="InterPro" id="IPR020095">
    <property type="entry name" value="PsdUridine_synth_TruA_C"/>
</dbReference>
<reference evidence="9" key="1">
    <citation type="submission" date="2010-07" db="EMBL/GenBank/DDBJ databases">
        <title>The complete genome of Methanosalsum zhilinae DSM 4017.</title>
        <authorList>
            <consortium name="US DOE Joint Genome Institute (JGI-PGF)"/>
            <person name="Lucas S."/>
            <person name="Copeland A."/>
            <person name="Lapidus A."/>
            <person name="Glavina del Rio T."/>
            <person name="Dalin E."/>
            <person name="Tice H."/>
            <person name="Bruce D."/>
            <person name="Goodwin L."/>
            <person name="Pitluck S."/>
            <person name="Kyrpides N."/>
            <person name="Mavromatis K."/>
            <person name="Ovchinnikova G."/>
            <person name="Daligault H."/>
            <person name="Detter J.C."/>
            <person name="Han C."/>
            <person name="Tapia R."/>
            <person name="Larimer F."/>
            <person name="Land M."/>
            <person name="Hauser L."/>
            <person name="Markowitz V."/>
            <person name="Cheng J.-F."/>
            <person name="Hugenholtz P."/>
            <person name="Woyke T."/>
            <person name="Wu D."/>
            <person name="Spring S."/>
            <person name="Schueler E."/>
            <person name="Brambilla E."/>
            <person name="Klenk H.-P."/>
            <person name="Eisen J.A."/>
        </authorList>
    </citation>
    <scope>NUCLEOTIDE SEQUENCE</scope>
    <source>
        <strain evidence="9">DSM 4017</strain>
    </source>
</reference>
<evidence type="ECO:0000259" key="8">
    <source>
        <dbReference type="Pfam" id="PF01416"/>
    </source>
</evidence>
<dbReference type="Proteomes" id="UP000006622">
    <property type="component" value="Chromosome"/>
</dbReference>
<dbReference type="InterPro" id="IPR020097">
    <property type="entry name" value="PsdUridine_synth_TruA_a/b_dom"/>
</dbReference>
<dbReference type="PIRSF" id="PIRSF001430">
    <property type="entry name" value="tRNA_psdUrid_synth"/>
    <property type="match status" value="1"/>
</dbReference>
<dbReference type="EMBL" id="CP002101">
    <property type="protein sequence ID" value="AEH59964.1"/>
    <property type="molecule type" value="Genomic_DNA"/>
</dbReference>
<dbReference type="FunFam" id="3.30.70.580:FF:000001">
    <property type="entry name" value="tRNA pseudouridine synthase A"/>
    <property type="match status" value="1"/>
</dbReference>
<evidence type="ECO:0000313" key="9">
    <source>
        <dbReference type="EMBL" id="AEH59964.1"/>
    </source>
</evidence>
<keyword evidence="3 4" id="KW-0413">Isomerase</keyword>
<dbReference type="GO" id="GO:0160147">
    <property type="term" value="F:tRNA pseudouridine(38-40) synthase activity"/>
    <property type="evidence" value="ECO:0007669"/>
    <property type="project" value="UniProtKB-EC"/>
</dbReference>
<evidence type="ECO:0000256" key="7">
    <source>
        <dbReference type="RuleBase" id="RU003792"/>
    </source>
</evidence>
<dbReference type="InterPro" id="IPR020103">
    <property type="entry name" value="PsdUridine_synth_cat_dom_sf"/>
</dbReference>
<name>F7XMU7_METZD</name>
<protein>
    <recommendedName>
        <fullName evidence="4">tRNA pseudouridine synthase A</fullName>
        <ecNumber evidence="4">5.4.99.12</ecNumber>
    </recommendedName>
    <alternativeName>
        <fullName evidence="4">tRNA pseudouridine(38-40) synthase</fullName>
    </alternativeName>
    <alternativeName>
        <fullName evidence="4">tRNA pseudouridylate synthase I</fullName>
    </alternativeName>
    <alternativeName>
        <fullName evidence="4">tRNA-uridine isomerase I</fullName>
    </alternativeName>
</protein>
<evidence type="ECO:0000256" key="3">
    <source>
        <dbReference type="ARBA" id="ARBA00023235"/>
    </source>
</evidence>
<feature type="binding site" evidence="4 6">
    <location>
        <position position="111"/>
    </location>
    <ligand>
        <name>substrate</name>
    </ligand>
</feature>
<dbReference type="GO" id="GO:0031119">
    <property type="term" value="P:tRNA pseudouridine synthesis"/>
    <property type="evidence" value="ECO:0007669"/>
    <property type="project" value="UniProtKB-UniRule"/>
</dbReference>
<evidence type="ECO:0000256" key="4">
    <source>
        <dbReference type="HAMAP-Rule" id="MF_00171"/>
    </source>
</evidence>
<comment type="catalytic activity">
    <reaction evidence="4 7">
        <text>uridine(38/39/40) in tRNA = pseudouridine(38/39/40) in tRNA</text>
        <dbReference type="Rhea" id="RHEA:22376"/>
        <dbReference type="Rhea" id="RHEA-COMP:10085"/>
        <dbReference type="Rhea" id="RHEA-COMP:10087"/>
        <dbReference type="ChEBI" id="CHEBI:65314"/>
        <dbReference type="ChEBI" id="CHEBI:65315"/>
        <dbReference type="EC" id="5.4.99.12"/>
    </reaction>
</comment>
<feature type="active site" description="Nucleophile" evidence="4 5">
    <location>
        <position position="55"/>
    </location>
</feature>
<dbReference type="Gene3D" id="3.30.70.660">
    <property type="entry name" value="Pseudouridine synthase I, catalytic domain, C-terminal subdomain"/>
    <property type="match status" value="1"/>
</dbReference>
<keyword evidence="10" id="KW-1185">Reference proteome</keyword>
<gene>
    <name evidence="4" type="primary">truA</name>
    <name evidence="9" type="ordered locus">Mzhil_0083</name>
</gene>
<keyword evidence="2 4" id="KW-0819">tRNA processing</keyword>
<dbReference type="HOGENOM" id="CLU_014673_4_2_2"/>
<dbReference type="HAMAP" id="MF_00171">
    <property type="entry name" value="TruA"/>
    <property type="match status" value="1"/>
</dbReference>
<dbReference type="OrthoDB" id="25720at2157"/>
<dbReference type="KEGG" id="mzh:Mzhil_0083"/>
<dbReference type="Gene3D" id="3.30.70.580">
    <property type="entry name" value="Pseudouridine synthase I, catalytic domain, N-terminal subdomain"/>
    <property type="match status" value="1"/>
</dbReference>
<dbReference type="AlphaFoldDB" id="F7XMU7"/>
<dbReference type="GO" id="GO:0003723">
    <property type="term" value="F:RNA binding"/>
    <property type="evidence" value="ECO:0007669"/>
    <property type="project" value="InterPro"/>
</dbReference>
<evidence type="ECO:0000256" key="2">
    <source>
        <dbReference type="ARBA" id="ARBA00022694"/>
    </source>
</evidence>
<dbReference type="Pfam" id="PF01416">
    <property type="entry name" value="PseudoU_synth_1"/>
    <property type="match status" value="1"/>
</dbReference>
<dbReference type="SUPFAM" id="SSF55120">
    <property type="entry name" value="Pseudouridine synthase"/>
    <property type="match status" value="1"/>
</dbReference>
<dbReference type="PANTHER" id="PTHR11142:SF0">
    <property type="entry name" value="TRNA PSEUDOURIDINE SYNTHASE-LIKE 1"/>
    <property type="match status" value="1"/>
</dbReference>
<dbReference type="InterPro" id="IPR001406">
    <property type="entry name" value="PsdUridine_synth_TruA"/>
</dbReference>
<dbReference type="InterPro" id="IPR020094">
    <property type="entry name" value="TruA/RsuA/RluB/E/F_N"/>
</dbReference>
<accession>F7XMU7</accession>
<comment type="similarity">
    <text evidence="1 4 7">Belongs to the tRNA pseudouridine synthase TruA family.</text>
</comment>
<dbReference type="NCBIfam" id="TIGR00071">
    <property type="entry name" value="hisT_truA"/>
    <property type="match status" value="1"/>
</dbReference>
<evidence type="ECO:0000313" key="10">
    <source>
        <dbReference type="Proteomes" id="UP000006622"/>
    </source>
</evidence>
<dbReference type="EC" id="5.4.99.12" evidence="4"/>
<organism evidence="9 10">
    <name type="scientific">Methanosalsum zhilinae (strain DSM 4017 / NBRC 107636 / OCM 62 / WeN5)</name>
    <name type="common">Methanohalophilus zhilinae</name>
    <dbReference type="NCBI Taxonomy" id="679901"/>
    <lineage>
        <taxon>Archaea</taxon>
        <taxon>Methanobacteriati</taxon>
        <taxon>Methanobacteriota</taxon>
        <taxon>Stenosarchaea group</taxon>
        <taxon>Methanomicrobia</taxon>
        <taxon>Methanosarcinales</taxon>
        <taxon>Methanosarcinaceae</taxon>
        <taxon>Methanosalsum</taxon>
    </lineage>
</organism>
<comment type="function">
    <text evidence="4">Formation of pseudouridine at positions 38, 39 and 40 in the anticodon stem and loop of transfer RNAs.</text>
</comment>
<dbReference type="STRING" id="679901.Mzhil_0083"/>
<sequence>MRIALKLAYIGSDYHGSQVQPDVDTVEGQLFRALENLGIISDPHSANYASAGRTDASVHAAGQVVAFDTEAPNLAIPRVINSKLPESIWAWAHAEVPDDFDPRRNAKTRSYRYIMSGENIDISKIRAASRYFTGTHDFLNFCTNDGDRNTVRTVNRIDIRISGPLVKIDIDADGFLWNMVRKIVTALRMVGSGVRDIEWVKQMLDPATYEEGIEPAKAYGLTLMNVDYPMPIEWCIDSYSLRRAHENIQEKQVYYRIMSEVFDHLVPWPME</sequence>
<dbReference type="GeneID" id="10821675"/>